<dbReference type="RefSeq" id="XP_039134337.1">
    <property type="nucleotide sequence ID" value="XM_039278403.1"/>
</dbReference>
<name>A0AB40C643_DIOCR</name>
<proteinExistence type="predicted"/>
<accession>A0AB40C643</accession>
<keyword evidence="1" id="KW-1133">Transmembrane helix</keyword>
<dbReference type="GeneID" id="120271724"/>
<evidence type="ECO:0000313" key="2">
    <source>
        <dbReference type="Proteomes" id="UP001515500"/>
    </source>
</evidence>
<protein>
    <submittedName>
        <fullName evidence="3">Uncharacterized protein LOC120271724</fullName>
    </submittedName>
</protein>
<feature type="transmembrane region" description="Helical" evidence="1">
    <location>
        <begin position="114"/>
        <end position="135"/>
    </location>
</feature>
<keyword evidence="1" id="KW-0472">Membrane</keyword>
<sequence length="195" mass="22596">MAISGFCCCCSSSSSFADALKLTDEFFDSKEPRLFFFLHMEELEKGAIAKPNEGRIRICILPQRELSHELANPYLHSQNFLSPLSIRRCCKVDMRGPSKPITRSIASPNPFVNLLLMLLLLLLILLFSLIDLDFIDDKRIRVKKLFSVQDFFRYAKTEGISMRIGGLRLRCLRILQLRAQIKRNLLIFFRITYIM</sequence>
<reference evidence="3" key="1">
    <citation type="submission" date="2025-08" db="UniProtKB">
        <authorList>
            <consortium name="RefSeq"/>
        </authorList>
    </citation>
    <scope>IDENTIFICATION</scope>
</reference>
<evidence type="ECO:0000313" key="3">
    <source>
        <dbReference type="RefSeq" id="XP_039134337.1"/>
    </source>
</evidence>
<keyword evidence="1" id="KW-0812">Transmembrane</keyword>
<keyword evidence="2" id="KW-1185">Reference proteome</keyword>
<dbReference type="Proteomes" id="UP001515500">
    <property type="component" value="Chromosome 11"/>
</dbReference>
<gene>
    <name evidence="3" type="primary">LOC120271724</name>
</gene>
<organism evidence="2 3">
    <name type="scientific">Dioscorea cayennensis subsp. rotundata</name>
    <name type="common">White Guinea yam</name>
    <name type="synonym">Dioscorea rotundata</name>
    <dbReference type="NCBI Taxonomy" id="55577"/>
    <lineage>
        <taxon>Eukaryota</taxon>
        <taxon>Viridiplantae</taxon>
        <taxon>Streptophyta</taxon>
        <taxon>Embryophyta</taxon>
        <taxon>Tracheophyta</taxon>
        <taxon>Spermatophyta</taxon>
        <taxon>Magnoliopsida</taxon>
        <taxon>Liliopsida</taxon>
        <taxon>Dioscoreales</taxon>
        <taxon>Dioscoreaceae</taxon>
        <taxon>Dioscorea</taxon>
    </lineage>
</organism>
<dbReference type="AlphaFoldDB" id="A0AB40C643"/>
<evidence type="ECO:0000256" key="1">
    <source>
        <dbReference type="SAM" id="Phobius"/>
    </source>
</evidence>